<dbReference type="Proteomes" id="UP000002051">
    <property type="component" value="Chromosome 2"/>
</dbReference>
<reference evidence="3" key="3">
    <citation type="submission" date="2015-04" db="UniProtKB">
        <authorList>
            <consortium name="EnsemblPlants"/>
        </authorList>
    </citation>
    <scope>IDENTIFICATION</scope>
    <source>
        <strain evidence="3">cv. Jemalong A17</strain>
    </source>
</reference>
<name>G7IMI6_MEDTR</name>
<dbReference type="PANTHER" id="PTHR45654:SF9">
    <property type="entry name" value="HOMEOBOX-LEUCINE ZIPPER PROTEIN HDG10-RELATED"/>
    <property type="match status" value="1"/>
</dbReference>
<dbReference type="STRING" id="3880.G7IMI6"/>
<evidence type="ECO:0000313" key="4">
    <source>
        <dbReference type="Proteomes" id="UP000002051"/>
    </source>
</evidence>
<feature type="domain" description="HD-Zip IV C-terminal" evidence="1">
    <location>
        <begin position="168"/>
        <end position="241"/>
    </location>
</feature>
<sequence length="241" mass="27473">MDLSGDEQDSENSNESKRVCRRLDILLIKFNLFSFDRFFRIQFCLLAKDIEYRYLSVTVFFGGNNEAIFRYPSPKLKMWWIRFNGSSLDNDLPQYIADTDDSGVRFSIPKNKNLFLSNDPFIVIVASSVSIPLPSHIVFDFLRSILQDWDKFCDGNPWHEIPLVSPPKDGVKIIQECFIDPLGSYVVYSPLNTQELNMAINGHDLSNVSLIIPSGFLISEDSKSLSKDSKSRGSLLTVAFH</sequence>
<evidence type="ECO:0000313" key="2">
    <source>
        <dbReference type="EMBL" id="AES64822.1"/>
    </source>
</evidence>
<dbReference type="PaxDb" id="3880-AES64822"/>
<dbReference type="PANTHER" id="PTHR45654">
    <property type="entry name" value="HOMEOBOX-LEUCINE ZIPPER PROTEIN MERISTEM L1"/>
    <property type="match status" value="1"/>
</dbReference>
<reference evidence="2 4" key="1">
    <citation type="journal article" date="2011" name="Nature">
        <title>The Medicago genome provides insight into the evolution of rhizobial symbioses.</title>
        <authorList>
            <person name="Young N.D."/>
            <person name="Debelle F."/>
            <person name="Oldroyd G.E."/>
            <person name="Geurts R."/>
            <person name="Cannon S.B."/>
            <person name="Udvardi M.K."/>
            <person name="Benedito V.A."/>
            <person name="Mayer K.F."/>
            <person name="Gouzy J."/>
            <person name="Schoof H."/>
            <person name="Van de Peer Y."/>
            <person name="Proost S."/>
            <person name="Cook D.R."/>
            <person name="Meyers B.C."/>
            <person name="Spannagl M."/>
            <person name="Cheung F."/>
            <person name="De Mita S."/>
            <person name="Krishnakumar V."/>
            <person name="Gundlach H."/>
            <person name="Zhou S."/>
            <person name="Mudge J."/>
            <person name="Bharti A.K."/>
            <person name="Murray J.D."/>
            <person name="Naoumkina M.A."/>
            <person name="Rosen B."/>
            <person name="Silverstein K.A."/>
            <person name="Tang H."/>
            <person name="Rombauts S."/>
            <person name="Zhao P.X."/>
            <person name="Zhou P."/>
            <person name="Barbe V."/>
            <person name="Bardou P."/>
            <person name="Bechner M."/>
            <person name="Bellec A."/>
            <person name="Berger A."/>
            <person name="Berges H."/>
            <person name="Bidwell S."/>
            <person name="Bisseling T."/>
            <person name="Choisne N."/>
            <person name="Couloux A."/>
            <person name="Denny R."/>
            <person name="Deshpande S."/>
            <person name="Dai X."/>
            <person name="Doyle J.J."/>
            <person name="Dudez A.M."/>
            <person name="Farmer A.D."/>
            <person name="Fouteau S."/>
            <person name="Franken C."/>
            <person name="Gibelin C."/>
            <person name="Gish J."/>
            <person name="Goldstein S."/>
            <person name="Gonzalez A.J."/>
            <person name="Green P.J."/>
            <person name="Hallab A."/>
            <person name="Hartog M."/>
            <person name="Hua A."/>
            <person name="Humphray S.J."/>
            <person name="Jeong D.H."/>
            <person name="Jing Y."/>
            <person name="Jocker A."/>
            <person name="Kenton S.M."/>
            <person name="Kim D.J."/>
            <person name="Klee K."/>
            <person name="Lai H."/>
            <person name="Lang C."/>
            <person name="Lin S."/>
            <person name="Macmil S.L."/>
            <person name="Magdelenat G."/>
            <person name="Matthews L."/>
            <person name="McCorrison J."/>
            <person name="Monaghan E.L."/>
            <person name="Mun J.H."/>
            <person name="Najar F.Z."/>
            <person name="Nicholson C."/>
            <person name="Noirot C."/>
            <person name="O'Bleness M."/>
            <person name="Paule C.R."/>
            <person name="Poulain J."/>
            <person name="Prion F."/>
            <person name="Qin B."/>
            <person name="Qu C."/>
            <person name="Retzel E.F."/>
            <person name="Riddle C."/>
            <person name="Sallet E."/>
            <person name="Samain S."/>
            <person name="Samson N."/>
            <person name="Sanders I."/>
            <person name="Saurat O."/>
            <person name="Scarpelli C."/>
            <person name="Schiex T."/>
            <person name="Segurens B."/>
            <person name="Severin A.J."/>
            <person name="Sherrier D.J."/>
            <person name="Shi R."/>
            <person name="Sims S."/>
            <person name="Singer S.R."/>
            <person name="Sinharoy S."/>
            <person name="Sterck L."/>
            <person name="Viollet A."/>
            <person name="Wang B.B."/>
            <person name="Wang K."/>
            <person name="Wang M."/>
            <person name="Wang X."/>
            <person name="Warfsmann J."/>
            <person name="Weissenbach J."/>
            <person name="White D.D."/>
            <person name="White J.D."/>
            <person name="Wiley G.B."/>
            <person name="Wincker P."/>
            <person name="Xing Y."/>
            <person name="Yang L."/>
            <person name="Yao Z."/>
            <person name="Ying F."/>
            <person name="Zhai J."/>
            <person name="Zhou L."/>
            <person name="Zuber A."/>
            <person name="Denarie J."/>
            <person name="Dixon R.A."/>
            <person name="May G.D."/>
            <person name="Schwartz D.C."/>
            <person name="Rogers J."/>
            <person name="Quetier F."/>
            <person name="Town C.D."/>
            <person name="Roe B.A."/>
        </authorList>
    </citation>
    <scope>NUCLEOTIDE SEQUENCE [LARGE SCALE GENOMIC DNA]</scope>
    <source>
        <strain evidence="2">A17</strain>
        <strain evidence="3 4">cv. Jemalong A17</strain>
    </source>
</reference>
<accession>G7IMI6</accession>
<gene>
    <name evidence="2" type="ordered locus">MTR_2g030710</name>
</gene>
<reference evidence="2 4" key="2">
    <citation type="journal article" date="2014" name="BMC Genomics">
        <title>An improved genome release (version Mt4.0) for the model legume Medicago truncatula.</title>
        <authorList>
            <person name="Tang H."/>
            <person name="Krishnakumar V."/>
            <person name="Bidwell S."/>
            <person name="Rosen B."/>
            <person name="Chan A."/>
            <person name="Zhou S."/>
            <person name="Gentzbittel L."/>
            <person name="Childs K.L."/>
            <person name="Yandell M."/>
            <person name="Gundlach H."/>
            <person name="Mayer K.F."/>
            <person name="Schwartz D.C."/>
            <person name="Town C.D."/>
        </authorList>
    </citation>
    <scope>GENOME REANNOTATION</scope>
    <source>
        <strain evidence="3 4">cv. Jemalong A17</strain>
    </source>
</reference>
<protein>
    <recommendedName>
        <fullName evidence="1">HD-Zip IV C-terminal domain-containing protein</fullName>
    </recommendedName>
</protein>
<proteinExistence type="predicted"/>
<evidence type="ECO:0000259" key="1">
    <source>
        <dbReference type="Pfam" id="PF25797"/>
    </source>
</evidence>
<keyword evidence="4" id="KW-1185">Reference proteome</keyword>
<dbReference type="EnsemblPlants" id="AES64822">
    <property type="protein sequence ID" value="AES64822"/>
    <property type="gene ID" value="MTR_2g030710"/>
</dbReference>
<dbReference type="HOGENOM" id="CLU_1153189_0_0_1"/>
<dbReference type="AlphaFoldDB" id="G7IMI6"/>
<dbReference type="InterPro" id="IPR057993">
    <property type="entry name" value="HD-Zip_IV_C"/>
</dbReference>
<dbReference type="EMBL" id="CM001218">
    <property type="protein sequence ID" value="AES64822.1"/>
    <property type="molecule type" value="Genomic_DNA"/>
</dbReference>
<dbReference type="InterPro" id="IPR042160">
    <property type="entry name" value="HD-Zip_IV"/>
</dbReference>
<organism evidence="2 4">
    <name type="scientific">Medicago truncatula</name>
    <name type="common">Barrel medic</name>
    <name type="synonym">Medicago tribuloides</name>
    <dbReference type="NCBI Taxonomy" id="3880"/>
    <lineage>
        <taxon>Eukaryota</taxon>
        <taxon>Viridiplantae</taxon>
        <taxon>Streptophyta</taxon>
        <taxon>Embryophyta</taxon>
        <taxon>Tracheophyta</taxon>
        <taxon>Spermatophyta</taxon>
        <taxon>Magnoliopsida</taxon>
        <taxon>eudicotyledons</taxon>
        <taxon>Gunneridae</taxon>
        <taxon>Pentapetalae</taxon>
        <taxon>rosids</taxon>
        <taxon>fabids</taxon>
        <taxon>Fabales</taxon>
        <taxon>Fabaceae</taxon>
        <taxon>Papilionoideae</taxon>
        <taxon>50 kb inversion clade</taxon>
        <taxon>NPAAA clade</taxon>
        <taxon>Hologalegina</taxon>
        <taxon>IRL clade</taxon>
        <taxon>Trifolieae</taxon>
        <taxon>Medicago</taxon>
    </lineage>
</organism>
<dbReference type="Pfam" id="PF25797">
    <property type="entry name" value="PDF2_C"/>
    <property type="match status" value="2"/>
</dbReference>
<feature type="domain" description="HD-Zip IV C-terminal" evidence="1">
    <location>
        <begin position="95"/>
        <end position="162"/>
    </location>
</feature>
<evidence type="ECO:0000313" key="3">
    <source>
        <dbReference type="EnsemblPlants" id="AES64822"/>
    </source>
</evidence>